<dbReference type="GO" id="GO:0008270">
    <property type="term" value="F:zinc ion binding"/>
    <property type="evidence" value="ECO:0007669"/>
    <property type="project" value="UniProtKB-KW"/>
</dbReference>
<dbReference type="PROSITE" id="PS00518">
    <property type="entry name" value="ZF_RING_1"/>
    <property type="match status" value="1"/>
</dbReference>
<accession>A0A5N5T1S0</accession>
<dbReference type="PROSITE" id="PS50089">
    <property type="entry name" value="ZF_RING_2"/>
    <property type="match status" value="1"/>
</dbReference>
<evidence type="ECO:0000256" key="1">
    <source>
        <dbReference type="ARBA" id="ARBA00022723"/>
    </source>
</evidence>
<feature type="compositionally biased region" description="Basic and acidic residues" evidence="5">
    <location>
        <begin position="149"/>
        <end position="178"/>
    </location>
</feature>
<feature type="compositionally biased region" description="Acidic residues" evidence="5">
    <location>
        <begin position="349"/>
        <end position="361"/>
    </location>
</feature>
<feature type="compositionally biased region" description="Acidic residues" evidence="5">
    <location>
        <begin position="211"/>
        <end position="246"/>
    </location>
</feature>
<feature type="compositionally biased region" description="Basic and acidic residues" evidence="5">
    <location>
        <begin position="385"/>
        <end position="407"/>
    </location>
</feature>
<evidence type="ECO:0000256" key="3">
    <source>
        <dbReference type="ARBA" id="ARBA00022833"/>
    </source>
</evidence>
<feature type="compositionally biased region" description="Basic and acidic residues" evidence="5">
    <location>
        <begin position="364"/>
        <end position="374"/>
    </location>
</feature>
<reference evidence="7 8" key="1">
    <citation type="journal article" date="2019" name="PLoS Biol.">
        <title>Sex chromosomes control vertical transmission of feminizing Wolbachia symbionts in an isopod.</title>
        <authorList>
            <person name="Becking T."/>
            <person name="Chebbi M.A."/>
            <person name="Giraud I."/>
            <person name="Moumen B."/>
            <person name="Laverre T."/>
            <person name="Caubet Y."/>
            <person name="Peccoud J."/>
            <person name="Gilbert C."/>
            <person name="Cordaux R."/>
        </authorList>
    </citation>
    <scope>NUCLEOTIDE SEQUENCE [LARGE SCALE GENOMIC DNA]</scope>
    <source>
        <strain evidence="7">ANa2</strain>
        <tissue evidence="7">Whole body excluding digestive tract and cuticle</tissue>
    </source>
</reference>
<evidence type="ECO:0000256" key="4">
    <source>
        <dbReference type="PROSITE-ProRule" id="PRU00175"/>
    </source>
</evidence>
<evidence type="ECO:0000256" key="2">
    <source>
        <dbReference type="ARBA" id="ARBA00022771"/>
    </source>
</evidence>
<dbReference type="InterPro" id="IPR051435">
    <property type="entry name" value="RING_finger_E3_ubiq-ligases"/>
</dbReference>
<dbReference type="InterPro" id="IPR013083">
    <property type="entry name" value="Znf_RING/FYVE/PHD"/>
</dbReference>
<protein>
    <recommendedName>
        <fullName evidence="6">RING-type domain-containing protein</fullName>
    </recommendedName>
</protein>
<dbReference type="Gene3D" id="3.30.40.10">
    <property type="entry name" value="Zinc/RING finger domain, C3HC4 (zinc finger)"/>
    <property type="match status" value="1"/>
</dbReference>
<dbReference type="InterPro" id="IPR001841">
    <property type="entry name" value="Znf_RING"/>
</dbReference>
<evidence type="ECO:0000256" key="5">
    <source>
        <dbReference type="SAM" id="MobiDB-lite"/>
    </source>
</evidence>
<comment type="caution">
    <text evidence="7">The sequence shown here is derived from an EMBL/GenBank/DDBJ whole genome shotgun (WGS) entry which is preliminary data.</text>
</comment>
<feature type="compositionally biased region" description="Polar residues" evidence="5">
    <location>
        <begin position="286"/>
        <end position="303"/>
    </location>
</feature>
<dbReference type="AlphaFoldDB" id="A0A5N5T1S0"/>
<dbReference type="EMBL" id="SEYY01015985">
    <property type="protein sequence ID" value="KAB7499939.1"/>
    <property type="molecule type" value="Genomic_DNA"/>
</dbReference>
<dbReference type="Proteomes" id="UP000326759">
    <property type="component" value="Unassembled WGS sequence"/>
</dbReference>
<feature type="compositionally biased region" description="Basic and acidic residues" evidence="5">
    <location>
        <begin position="112"/>
        <end position="140"/>
    </location>
</feature>
<dbReference type="PANTHER" id="PTHR22791">
    <property type="entry name" value="RING-TYPE DOMAIN-CONTAINING PROTEIN"/>
    <property type="match status" value="1"/>
</dbReference>
<keyword evidence="1" id="KW-0479">Metal-binding</keyword>
<organism evidence="7 8">
    <name type="scientific">Armadillidium nasatum</name>
    <dbReference type="NCBI Taxonomy" id="96803"/>
    <lineage>
        <taxon>Eukaryota</taxon>
        <taxon>Metazoa</taxon>
        <taxon>Ecdysozoa</taxon>
        <taxon>Arthropoda</taxon>
        <taxon>Crustacea</taxon>
        <taxon>Multicrustacea</taxon>
        <taxon>Malacostraca</taxon>
        <taxon>Eumalacostraca</taxon>
        <taxon>Peracarida</taxon>
        <taxon>Isopoda</taxon>
        <taxon>Oniscidea</taxon>
        <taxon>Crinocheta</taxon>
        <taxon>Armadillidiidae</taxon>
        <taxon>Armadillidium</taxon>
    </lineage>
</organism>
<dbReference type="InterPro" id="IPR017907">
    <property type="entry name" value="Znf_RING_CS"/>
</dbReference>
<feature type="compositionally biased region" description="Polar residues" evidence="5">
    <location>
        <begin position="313"/>
        <end position="329"/>
    </location>
</feature>
<keyword evidence="3" id="KW-0862">Zinc</keyword>
<keyword evidence="2 4" id="KW-0863">Zinc-finger</keyword>
<feature type="domain" description="RING-type" evidence="6">
    <location>
        <begin position="16"/>
        <end position="62"/>
    </location>
</feature>
<gene>
    <name evidence="7" type="ORF">Anas_07628</name>
</gene>
<keyword evidence="8" id="KW-1185">Reference proteome</keyword>
<dbReference type="SMART" id="SM00184">
    <property type="entry name" value="RING"/>
    <property type="match status" value="1"/>
</dbReference>
<dbReference type="PANTHER" id="PTHR22791:SF6">
    <property type="entry name" value="RING-TYPE DOMAIN-CONTAINING PROTEIN"/>
    <property type="match status" value="1"/>
</dbReference>
<feature type="compositionally biased region" description="Basic and acidic residues" evidence="5">
    <location>
        <begin position="194"/>
        <end position="210"/>
    </location>
</feature>
<evidence type="ECO:0000259" key="6">
    <source>
        <dbReference type="PROSITE" id="PS50089"/>
    </source>
</evidence>
<dbReference type="GO" id="GO:0061630">
    <property type="term" value="F:ubiquitin protein ligase activity"/>
    <property type="evidence" value="ECO:0007669"/>
    <property type="project" value="TreeGrafter"/>
</dbReference>
<dbReference type="OrthoDB" id="342730at2759"/>
<proteinExistence type="predicted"/>
<dbReference type="SUPFAM" id="SSF57850">
    <property type="entry name" value="RING/U-box"/>
    <property type="match status" value="1"/>
</dbReference>
<feature type="region of interest" description="Disordered" evidence="5">
    <location>
        <begin position="112"/>
        <end position="411"/>
    </location>
</feature>
<sequence length="432" mass="49761">MAAQTSFFLVEEELSCPICFEEYTLSEKNRQPKLLLCLHTFCLACMESLRKYDGTLQCSICRTSHHVYRPCDLMDNYVVFEYLRTKQEIEDEKLATHLKQEYEESLKALKEQEERDAQLAREEDEKHKQEIEKLREEGGKKKARSGKTRVREERRLEELRKQQEEEERRRLEQERDNEAPYLQIRVSHTPNDSSEERESSSDSNDSRNDDESLDSDTDDDSFQDLESAQTDDDDSPTSLVDPDDYETLSSDMDRYSTEVISSDSEPEDNVERGKPSATLPVPVPSLSENDQTNHDMSISTSPEPNLLSEEFSGVSQVKNDQKPQDTLSSLLPEVKCSERSDGTIIILDDSTDERTSDDEANQQDIHHKVIKERTLNGVSSSQNSESDKENKRYSSSEDECQVRRTGNEIDQNQSAIKSLHLQMEDENCKLQV</sequence>
<dbReference type="GO" id="GO:0016567">
    <property type="term" value="P:protein ubiquitination"/>
    <property type="evidence" value="ECO:0007669"/>
    <property type="project" value="TreeGrafter"/>
</dbReference>
<evidence type="ECO:0000313" key="8">
    <source>
        <dbReference type="Proteomes" id="UP000326759"/>
    </source>
</evidence>
<name>A0A5N5T1S0_9CRUS</name>
<dbReference type="Pfam" id="PF14634">
    <property type="entry name" value="zf-RING_5"/>
    <property type="match status" value="1"/>
</dbReference>
<evidence type="ECO:0000313" key="7">
    <source>
        <dbReference type="EMBL" id="KAB7499939.1"/>
    </source>
</evidence>